<dbReference type="GO" id="GO:0033877">
    <property type="term" value="F:succinyl-CoA:(R)-benzylsuccinate CoA-transferase activity"/>
    <property type="evidence" value="ECO:0007669"/>
    <property type="project" value="UniProtKB-EC"/>
</dbReference>
<dbReference type="InterPro" id="IPR023606">
    <property type="entry name" value="CoA-Trfase_III_dom_1_sf"/>
</dbReference>
<reference evidence="2" key="1">
    <citation type="submission" date="2018-01" db="EMBL/GenBank/DDBJ databases">
        <authorList>
            <person name="Regsiter A."/>
            <person name="William W."/>
        </authorList>
    </citation>
    <scope>NUCLEOTIDE SEQUENCE</scope>
    <source>
        <strain evidence="2">TRIP AH-1</strain>
    </source>
</reference>
<keyword evidence="1 2" id="KW-0808">Transferase</keyword>
<dbReference type="PANTHER" id="PTHR48207">
    <property type="entry name" value="SUCCINATE--HYDROXYMETHYLGLUTARATE COA-TRANSFERASE"/>
    <property type="match status" value="1"/>
</dbReference>
<dbReference type="InterPro" id="IPR050483">
    <property type="entry name" value="CoA-transferase_III_domain"/>
</dbReference>
<dbReference type="InterPro" id="IPR003673">
    <property type="entry name" value="CoA-Trfase_fam_III"/>
</dbReference>
<dbReference type="Gene3D" id="3.30.1540.10">
    <property type="entry name" value="formyl-coa transferase, domain 3"/>
    <property type="match status" value="1"/>
</dbReference>
<gene>
    <name evidence="2" type="ORF">PITCH_A20007</name>
</gene>
<sequence length="255" mass="28223">MLDKVRQALEGIVVCDFSWVGAGPITTNILGQCGAEIIKIESRKRPDLLRNDPPFKDGISEGLERSGYFANRNPNKKCISLDMNKPPARDVAVRLIEKSDIIINNFRTGQMEKWKLGYEDVKSIKKDIIYVTMSLQGNSGPHKEYMGFGLNLNALVGLTHLATSPGKLPFGTGTNYTDHVMVPTHTLFGIMMALIHRKRTGEGQLVEIPQSQAAICMKPVDAMTYAANGEILGPMGYRDRDAAPHGIYKTLGYRK</sequence>
<dbReference type="InterPro" id="IPR044855">
    <property type="entry name" value="CoA-Trfase_III_dom3_sf"/>
</dbReference>
<evidence type="ECO:0000256" key="1">
    <source>
        <dbReference type="ARBA" id="ARBA00022679"/>
    </source>
</evidence>
<organism evidence="2">
    <name type="scientific">uncultured Desulfobacterium sp</name>
    <dbReference type="NCBI Taxonomy" id="201089"/>
    <lineage>
        <taxon>Bacteria</taxon>
        <taxon>Pseudomonadati</taxon>
        <taxon>Thermodesulfobacteriota</taxon>
        <taxon>Desulfobacteria</taxon>
        <taxon>Desulfobacterales</taxon>
        <taxon>Desulfobacteriaceae</taxon>
        <taxon>Desulfobacterium</taxon>
        <taxon>environmental samples</taxon>
    </lineage>
</organism>
<accession>A0A445MWE7</accession>
<dbReference type="Gene3D" id="3.40.50.10540">
    <property type="entry name" value="Crotonobetainyl-coa:carnitine coa-transferase, domain 1"/>
    <property type="match status" value="1"/>
</dbReference>
<evidence type="ECO:0000313" key="2">
    <source>
        <dbReference type="EMBL" id="SPD73827.1"/>
    </source>
</evidence>
<proteinExistence type="predicted"/>
<dbReference type="PANTHER" id="PTHR48207:SF3">
    <property type="entry name" value="SUCCINATE--HYDROXYMETHYLGLUTARATE COA-TRANSFERASE"/>
    <property type="match status" value="1"/>
</dbReference>
<protein>
    <submittedName>
        <fullName evidence="2">Succinyl-CoA:(R)-benzylsuccinate CoA-transferase subunit BbsF</fullName>
        <ecNumber evidence="2">2.8.3.15</ecNumber>
    </submittedName>
</protein>
<dbReference type="AlphaFoldDB" id="A0A445MWE7"/>
<dbReference type="EMBL" id="OJIN01000112">
    <property type="protein sequence ID" value="SPD73827.1"/>
    <property type="molecule type" value="Genomic_DNA"/>
</dbReference>
<name>A0A445MWE7_9BACT</name>
<dbReference type="SUPFAM" id="SSF89796">
    <property type="entry name" value="CoA-transferase family III (CaiB/BaiF)"/>
    <property type="match status" value="1"/>
</dbReference>
<dbReference type="EC" id="2.8.3.15" evidence="2"/>
<dbReference type="Pfam" id="PF02515">
    <property type="entry name" value="CoA_transf_3"/>
    <property type="match status" value="1"/>
</dbReference>